<proteinExistence type="predicted"/>
<protein>
    <submittedName>
        <fullName evidence="3">Response regulator</fullName>
    </submittedName>
</protein>
<feature type="domain" description="Response regulatory" evidence="2">
    <location>
        <begin position="6"/>
        <end position="121"/>
    </location>
</feature>
<dbReference type="AlphaFoldDB" id="A0A8J7PK58"/>
<comment type="caution">
    <text evidence="1">Lacks conserved residue(s) required for the propagation of feature annotation.</text>
</comment>
<dbReference type="EMBL" id="JAFLCK010000027">
    <property type="protein sequence ID" value="MBN8661908.1"/>
    <property type="molecule type" value="Genomic_DNA"/>
</dbReference>
<dbReference type="InterPro" id="IPR011006">
    <property type="entry name" value="CheY-like_superfamily"/>
</dbReference>
<evidence type="ECO:0000313" key="3">
    <source>
        <dbReference type="EMBL" id="MBN8661908.1"/>
    </source>
</evidence>
<comment type="caution">
    <text evidence="3">The sequence shown here is derived from an EMBL/GenBank/DDBJ whole genome shotgun (WGS) entry which is preliminary data.</text>
</comment>
<dbReference type="InterPro" id="IPR001789">
    <property type="entry name" value="Sig_transdc_resp-reg_receiver"/>
</dbReference>
<dbReference type="PROSITE" id="PS50110">
    <property type="entry name" value="RESPONSE_REGULATORY"/>
    <property type="match status" value="1"/>
</dbReference>
<sequence length="138" mass="15141">MNPPTKIFIIDSDRLSLVTLSLWLDQVRDFEIVGTSLPSGNLERRLGVAEPDLVILNISTPSIDAVSVLRRLKQSRQDLPVILLYDGAMKDLEGPLATESEAQLSPEVSLKDLVDVIKKFGLKQKVVTGAPLYMVKAG</sequence>
<name>A0A8J7PK58_9BACT</name>
<reference evidence="3" key="1">
    <citation type="submission" date="2021-02" db="EMBL/GenBank/DDBJ databases">
        <title>Genome-Resolved Metagenomics of a Microbial Community Performing Photosynthetic Biological Nutrient Removal.</title>
        <authorList>
            <person name="Mcdaniel E.A."/>
        </authorList>
    </citation>
    <scope>NUCLEOTIDE SEQUENCE</scope>
    <source>
        <strain evidence="3">UWPOB_OBS1</strain>
    </source>
</reference>
<dbReference type="GO" id="GO:0000160">
    <property type="term" value="P:phosphorelay signal transduction system"/>
    <property type="evidence" value="ECO:0007669"/>
    <property type="project" value="InterPro"/>
</dbReference>
<gene>
    <name evidence="3" type="ORF">J0M35_16190</name>
</gene>
<dbReference type="SUPFAM" id="SSF52172">
    <property type="entry name" value="CheY-like"/>
    <property type="match status" value="1"/>
</dbReference>
<dbReference type="Proteomes" id="UP000664277">
    <property type="component" value="Unassembled WGS sequence"/>
</dbReference>
<evidence type="ECO:0000313" key="4">
    <source>
        <dbReference type="Proteomes" id="UP000664277"/>
    </source>
</evidence>
<evidence type="ECO:0000259" key="2">
    <source>
        <dbReference type="PROSITE" id="PS50110"/>
    </source>
</evidence>
<organism evidence="3 4">
    <name type="scientific">Candidatus Obscuribacter phosphatis</name>
    <dbReference type="NCBI Taxonomy" id="1906157"/>
    <lineage>
        <taxon>Bacteria</taxon>
        <taxon>Bacillati</taxon>
        <taxon>Candidatus Melainabacteria</taxon>
        <taxon>Candidatus Obscuribacterales</taxon>
        <taxon>Candidatus Obscuribacteraceae</taxon>
        <taxon>Candidatus Obscuribacter</taxon>
    </lineage>
</organism>
<accession>A0A8J7PK58</accession>
<evidence type="ECO:0000256" key="1">
    <source>
        <dbReference type="PROSITE-ProRule" id="PRU00169"/>
    </source>
</evidence>
<dbReference type="Gene3D" id="3.40.50.2300">
    <property type="match status" value="1"/>
</dbReference>